<keyword evidence="3 6" id="KW-0732">Signal</keyword>
<evidence type="ECO:0000256" key="4">
    <source>
        <dbReference type="ARBA" id="ARBA00023088"/>
    </source>
</evidence>
<dbReference type="AlphaFoldDB" id="A0A9E5JJV8"/>
<feature type="transmembrane region" description="Helical" evidence="5">
    <location>
        <begin position="365"/>
        <end position="384"/>
    </location>
</feature>
<dbReference type="PROSITE" id="PS50847">
    <property type="entry name" value="GRAM_POS_ANCHORING"/>
    <property type="match status" value="1"/>
</dbReference>
<dbReference type="RefSeq" id="WP_152581913.1">
    <property type="nucleotide sequence ID" value="NZ_VIKT02000001.1"/>
</dbReference>
<dbReference type="OrthoDB" id="10017967at2"/>
<accession>A0A9E5JJV8</accession>
<keyword evidence="5" id="KW-1133">Transmembrane helix</keyword>
<evidence type="ECO:0000256" key="5">
    <source>
        <dbReference type="SAM" id="Phobius"/>
    </source>
</evidence>
<feature type="signal peptide" evidence="6">
    <location>
        <begin position="1"/>
        <end position="26"/>
    </location>
</feature>
<gene>
    <name evidence="8" type="ORF">FK219_000345</name>
</gene>
<evidence type="ECO:0000313" key="8">
    <source>
        <dbReference type="EMBL" id="NHF61703.1"/>
    </source>
</evidence>
<protein>
    <submittedName>
        <fullName evidence="8">LPXTG cell wall anchor domain-containing protein</fullName>
    </submittedName>
</protein>
<keyword evidence="2" id="KW-0964">Secreted</keyword>
<name>A0A9E5JJV8_9MICO</name>
<comment type="caution">
    <text evidence="8">The sequence shown here is derived from an EMBL/GenBank/DDBJ whole genome shotgun (WGS) entry which is preliminary data.</text>
</comment>
<reference evidence="8 9" key="1">
    <citation type="submission" date="2019-06" db="EMBL/GenBank/DDBJ databases">
        <authorList>
            <person name="De-Chao Zhang Q."/>
        </authorList>
    </citation>
    <scope>NUCLEOTIDE SEQUENCE [LARGE SCALE GENOMIC DNA]</scope>
    <source>
        <strain evidence="8 9">KN1116</strain>
    </source>
</reference>
<feature type="domain" description="Gram-positive cocci surface proteins LPxTG" evidence="7">
    <location>
        <begin position="356"/>
        <end position="389"/>
    </location>
</feature>
<evidence type="ECO:0000259" key="7">
    <source>
        <dbReference type="PROSITE" id="PS50847"/>
    </source>
</evidence>
<dbReference type="InterPro" id="IPR019931">
    <property type="entry name" value="LPXTG_anchor"/>
</dbReference>
<dbReference type="Proteomes" id="UP000818266">
    <property type="component" value="Unassembled WGS sequence"/>
</dbReference>
<keyword evidence="1" id="KW-0134">Cell wall</keyword>
<dbReference type="EMBL" id="VIKT02000001">
    <property type="protein sequence ID" value="NHF61703.1"/>
    <property type="molecule type" value="Genomic_DNA"/>
</dbReference>
<organism evidence="8 9">
    <name type="scientific">Microcella pacifica</name>
    <dbReference type="NCBI Taxonomy" id="2591847"/>
    <lineage>
        <taxon>Bacteria</taxon>
        <taxon>Bacillati</taxon>
        <taxon>Actinomycetota</taxon>
        <taxon>Actinomycetes</taxon>
        <taxon>Micrococcales</taxon>
        <taxon>Microbacteriaceae</taxon>
        <taxon>Microcella</taxon>
    </lineage>
</organism>
<evidence type="ECO:0000256" key="3">
    <source>
        <dbReference type="ARBA" id="ARBA00022729"/>
    </source>
</evidence>
<reference evidence="8 9" key="2">
    <citation type="submission" date="2020-03" db="EMBL/GenBank/DDBJ databases">
        <title>Chryseoglobus sp. isolated from a deep-sea seamount.</title>
        <authorList>
            <person name="Zhang D.-C."/>
        </authorList>
    </citation>
    <scope>NUCLEOTIDE SEQUENCE [LARGE SCALE GENOMIC DNA]</scope>
    <source>
        <strain evidence="8 9">KN1116</strain>
    </source>
</reference>
<keyword evidence="5" id="KW-0472">Membrane</keyword>
<keyword evidence="4" id="KW-0572">Peptidoglycan-anchor</keyword>
<evidence type="ECO:0000313" key="9">
    <source>
        <dbReference type="Proteomes" id="UP000818266"/>
    </source>
</evidence>
<evidence type="ECO:0000256" key="1">
    <source>
        <dbReference type="ARBA" id="ARBA00022512"/>
    </source>
</evidence>
<sequence>MRARLPLTALGLAVVATLVVATPATAAPFTDGDITVGGTTWYVEYFEAGEQPELEEATRDDWDGGDDSFDAGLQPIYLASDATGPTDYDFAECAADGDLSPAADSTGDEIATCALEPLTTGDGTLDATYELRFFSDGVTVRSRITVTNTSGDTVSGAEVGFRDNYYQDDDTRLGASTTAGHPADTTDTVVDGDLLWIIYDIIDEDSYEVPVILTAAGTTDAAVAPAIANAAGDGDDRQATLYPLPDIAPGESVEVVQFYVWNFFAFDPEQQPVDAPASTDENLRATEEVVTDEGVTKSAFLEPAALFVPSALAAVEESWDARDRFDTLSARDAAGIADPSAVLNWNPTAEPTEPELAETGAGDTLPLAALAGLLLLAGAGVIALRRRAV</sequence>
<dbReference type="NCBIfam" id="TIGR01167">
    <property type="entry name" value="LPXTG_anchor"/>
    <property type="match status" value="1"/>
</dbReference>
<evidence type="ECO:0000256" key="2">
    <source>
        <dbReference type="ARBA" id="ARBA00022525"/>
    </source>
</evidence>
<evidence type="ECO:0000256" key="6">
    <source>
        <dbReference type="SAM" id="SignalP"/>
    </source>
</evidence>
<proteinExistence type="predicted"/>
<keyword evidence="5" id="KW-0812">Transmembrane</keyword>
<feature type="chain" id="PRO_5039437824" evidence="6">
    <location>
        <begin position="27"/>
        <end position="389"/>
    </location>
</feature>
<keyword evidence="9" id="KW-1185">Reference proteome</keyword>